<sequence>MDNCRVRRAICNSPAHACLLPYLFRRSISGELPSHASPQSLPSVRCSCTIVAKNLASARHLFCLRGSQARRLPQVSRPVTRNFFAQLLANAQSTTIENCKVNGGAIVADGALPENRG</sequence>
<accession>A0AAV6X2F6</accession>
<dbReference type="AlphaFoldDB" id="A0AAV6X2F6"/>
<name>A0AAV6X2F6_9LAMI</name>
<gene>
    <name evidence="1" type="ORF">BUALT_Bualt11G0017700</name>
</gene>
<proteinExistence type="predicted"/>
<protein>
    <submittedName>
        <fullName evidence="1">Uncharacterized protein</fullName>
    </submittedName>
</protein>
<keyword evidence="2" id="KW-1185">Reference proteome</keyword>
<comment type="caution">
    <text evidence="1">The sequence shown here is derived from an EMBL/GenBank/DDBJ whole genome shotgun (WGS) entry which is preliminary data.</text>
</comment>
<dbReference type="Proteomes" id="UP000826271">
    <property type="component" value="Unassembled WGS sequence"/>
</dbReference>
<evidence type="ECO:0000313" key="2">
    <source>
        <dbReference type="Proteomes" id="UP000826271"/>
    </source>
</evidence>
<organism evidence="1 2">
    <name type="scientific">Buddleja alternifolia</name>
    <dbReference type="NCBI Taxonomy" id="168488"/>
    <lineage>
        <taxon>Eukaryota</taxon>
        <taxon>Viridiplantae</taxon>
        <taxon>Streptophyta</taxon>
        <taxon>Embryophyta</taxon>
        <taxon>Tracheophyta</taxon>
        <taxon>Spermatophyta</taxon>
        <taxon>Magnoliopsida</taxon>
        <taxon>eudicotyledons</taxon>
        <taxon>Gunneridae</taxon>
        <taxon>Pentapetalae</taxon>
        <taxon>asterids</taxon>
        <taxon>lamiids</taxon>
        <taxon>Lamiales</taxon>
        <taxon>Scrophulariaceae</taxon>
        <taxon>Buddlejeae</taxon>
        <taxon>Buddleja</taxon>
    </lineage>
</organism>
<dbReference type="EMBL" id="WHWC01000011">
    <property type="protein sequence ID" value="KAG8373375.1"/>
    <property type="molecule type" value="Genomic_DNA"/>
</dbReference>
<reference evidence="1" key="1">
    <citation type="submission" date="2019-10" db="EMBL/GenBank/DDBJ databases">
        <authorList>
            <person name="Zhang R."/>
            <person name="Pan Y."/>
            <person name="Wang J."/>
            <person name="Ma R."/>
            <person name="Yu S."/>
        </authorList>
    </citation>
    <scope>NUCLEOTIDE SEQUENCE</scope>
    <source>
        <strain evidence="1">LA-IB0</strain>
        <tissue evidence="1">Leaf</tissue>
    </source>
</reference>
<evidence type="ECO:0000313" key="1">
    <source>
        <dbReference type="EMBL" id="KAG8373375.1"/>
    </source>
</evidence>